<reference evidence="2 3" key="1">
    <citation type="submission" date="2017-01" db="EMBL/GenBank/DDBJ databases">
        <authorList>
            <person name="Mah S.A."/>
            <person name="Swanson W.J."/>
            <person name="Moy G.W."/>
            <person name="Vacquier V.D."/>
        </authorList>
    </citation>
    <scope>NUCLEOTIDE SEQUENCE [LARGE SCALE GENOMIC DNA]</scope>
    <source>
        <strain evidence="2 3">DSM 7027</strain>
    </source>
</reference>
<feature type="chain" id="PRO_5012116758" description="DUF1302 domain-containing protein" evidence="1">
    <location>
        <begin position="41"/>
        <end position="544"/>
    </location>
</feature>
<keyword evidence="3" id="KW-1185">Reference proteome</keyword>
<dbReference type="RefSeq" id="WP_076463425.1">
    <property type="nucleotide sequence ID" value="NZ_FTMN01000006.1"/>
</dbReference>
<dbReference type="Proteomes" id="UP000186895">
    <property type="component" value="Unassembled WGS sequence"/>
</dbReference>
<evidence type="ECO:0000313" key="3">
    <source>
        <dbReference type="Proteomes" id="UP000186895"/>
    </source>
</evidence>
<evidence type="ECO:0000313" key="2">
    <source>
        <dbReference type="EMBL" id="SIQ59997.1"/>
    </source>
</evidence>
<dbReference type="EMBL" id="FTMN01000006">
    <property type="protein sequence ID" value="SIQ59997.1"/>
    <property type="molecule type" value="Genomic_DNA"/>
</dbReference>
<sequence>MRTPHAVLRQGKFKRSTLSKVIAQATVAGALAALAGQAQALSFDLDNGMTLDVDTTVGYSAQWRRESHDPNVLAFPASNLGFLTDDGNRNFDKGDMTQNQVNFSTDLDLNYGDGGVFARARGWYDEVYDDDDLIGTNTWTGQPKSFQKDGLDDHKSRLELQDLFWYHGFAMGDQYLSLRVGEQVVNWGESLFIQGGISTAMGPLDATKANAPGTALKDIFMPIGQVYGEMAVTDLLSIGAYYQYDWENTRIDAPGTYFNILDGLGQGSVGDPMETNVIPGVGGNELVVSRDKPDEGQYGIAIRYLAENLNSTEFGFYYINYNDFTPALEFLSNPNDGGSVNLNQNYYEDIDLYGVSFGTVFGDMNVSGELSYRDGIPVRHNNTAGFAYAPAEAIQAQVSGIYIFPQNPLADTLTFTGEIAHNRIIDFDYPGGIDSLVKDRSASSAVVSLSANYMNITGGLDMKLTGTYRNDFNGRSSMEFSFAEGTEQFALKSDFTYLGRHKFGASYVWYLTDTDDIIDDRGGLAFGHLNADRDYVAAYYKYTF</sequence>
<accession>A0A1N6U385</accession>
<keyword evidence="1" id="KW-0732">Signal</keyword>
<protein>
    <recommendedName>
        <fullName evidence="4">DUF1302 domain-containing protein</fullName>
    </recommendedName>
</protein>
<dbReference type="InterPro" id="IPR010727">
    <property type="entry name" value="DUF1302"/>
</dbReference>
<organism evidence="2 3">
    <name type="scientific">Marinobacterium stanieri</name>
    <dbReference type="NCBI Taxonomy" id="49186"/>
    <lineage>
        <taxon>Bacteria</taxon>
        <taxon>Pseudomonadati</taxon>
        <taxon>Pseudomonadota</taxon>
        <taxon>Gammaproteobacteria</taxon>
        <taxon>Oceanospirillales</taxon>
        <taxon>Oceanospirillaceae</taxon>
        <taxon>Marinobacterium</taxon>
    </lineage>
</organism>
<evidence type="ECO:0008006" key="4">
    <source>
        <dbReference type="Google" id="ProtNLM"/>
    </source>
</evidence>
<name>A0A1N6U385_9GAMM</name>
<proteinExistence type="predicted"/>
<dbReference type="STRING" id="49186.SAMN05421647_106173"/>
<dbReference type="AlphaFoldDB" id="A0A1N6U385"/>
<dbReference type="Pfam" id="PF06980">
    <property type="entry name" value="DUF1302"/>
    <property type="match status" value="1"/>
</dbReference>
<feature type="signal peptide" evidence="1">
    <location>
        <begin position="1"/>
        <end position="40"/>
    </location>
</feature>
<gene>
    <name evidence="2" type="ORF">SAMN05421647_106173</name>
</gene>
<evidence type="ECO:0000256" key="1">
    <source>
        <dbReference type="SAM" id="SignalP"/>
    </source>
</evidence>